<feature type="compositionally biased region" description="Polar residues" evidence="1">
    <location>
        <begin position="35"/>
        <end position="53"/>
    </location>
</feature>
<accession>A0ABD1IFB9</accession>
<dbReference type="EMBL" id="JBEAFC010000002">
    <property type="protein sequence ID" value="KAL1567032.1"/>
    <property type="molecule type" value="Genomic_DNA"/>
</dbReference>
<proteinExistence type="predicted"/>
<comment type="caution">
    <text evidence="2">The sequence shown here is derived from an EMBL/GenBank/DDBJ whole genome shotgun (WGS) entry which is preliminary data.</text>
</comment>
<organism evidence="2 3">
    <name type="scientific">Salvia divinorum</name>
    <name type="common">Maria pastora</name>
    <name type="synonym">Diviner's sage</name>
    <dbReference type="NCBI Taxonomy" id="28513"/>
    <lineage>
        <taxon>Eukaryota</taxon>
        <taxon>Viridiplantae</taxon>
        <taxon>Streptophyta</taxon>
        <taxon>Embryophyta</taxon>
        <taxon>Tracheophyta</taxon>
        <taxon>Spermatophyta</taxon>
        <taxon>Magnoliopsida</taxon>
        <taxon>eudicotyledons</taxon>
        <taxon>Gunneridae</taxon>
        <taxon>Pentapetalae</taxon>
        <taxon>asterids</taxon>
        <taxon>lamiids</taxon>
        <taxon>Lamiales</taxon>
        <taxon>Lamiaceae</taxon>
        <taxon>Nepetoideae</taxon>
        <taxon>Mentheae</taxon>
        <taxon>Salviinae</taxon>
        <taxon>Salvia</taxon>
        <taxon>Salvia subgen. Calosphace</taxon>
    </lineage>
</organism>
<dbReference type="AlphaFoldDB" id="A0ABD1IFB9"/>
<evidence type="ECO:0000313" key="2">
    <source>
        <dbReference type="EMBL" id="KAL1567032.1"/>
    </source>
</evidence>
<evidence type="ECO:0000313" key="3">
    <source>
        <dbReference type="Proteomes" id="UP001567538"/>
    </source>
</evidence>
<keyword evidence="3" id="KW-1185">Reference proteome</keyword>
<reference evidence="2 3" key="1">
    <citation type="submission" date="2024-06" db="EMBL/GenBank/DDBJ databases">
        <title>A chromosome level genome sequence of Diviner's sage (Salvia divinorum).</title>
        <authorList>
            <person name="Ford S.A."/>
            <person name="Ro D.-K."/>
            <person name="Ness R.W."/>
            <person name="Phillips M.A."/>
        </authorList>
    </citation>
    <scope>NUCLEOTIDE SEQUENCE [LARGE SCALE GENOMIC DNA]</scope>
    <source>
        <strain evidence="2">SAF-2024a</strain>
        <tissue evidence="2">Leaf</tissue>
    </source>
</reference>
<dbReference type="Proteomes" id="UP001567538">
    <property type="component" value="Unassembled WGS sequence"/>
</dbReference>
<name>A0ABD1IFB9_SALDI</name>
<sequence length="151" mass="15959">MAQKLEAIRGGGGSVKVGTTGTISSLMSRELESAKSASQVPYSCTSVTASSGDATPRRLKQGTSADEASSSSRTGTCGNHKDPDNSRRKHGTPQIPMLTAYDDTSVDGTPIRKNVSKKGQVMPKNTYLVGASCLLLSCFSWEWRSLNQASV</sequence>
<feature type="compositionally biased region" description="Polar residues" evidence="1">
    <location>
        <begin position="61"/>
        <end position="77"/>
    </location>
</feature>
<protein>
    <submittedName>
        <fullName evidence="2">Uncharacterized protein</fullName>
    </submittedName>
</protein>
<dbReference type="PANTHER" id="PTHR36405:SF1">
    <property type="entry name" value="OS07G0520600 PROTEIN"/>
    <property type="match status" value="1"/>
</dbReference>
<evidence type="ECO:0000256" key="1">
    <source>
        <dbReference type="SAM" id="MobiDB-lite"/>
    </source>
</evidence>
<dbReference type="PANTHER" id="PTHR36405">
    <property type="entry name" value="BNAA10G09140D PROTEIN"/>
    <property type="match status" value="1"/>
</dbReference>
<feature type="region of interest" description="Disordered" evidence="1">
    <location>
        <begin position="30"/>
        <end position="105"/>
    </location>
</feature>
<gene>
    <name evidence="2" type="ORF">AAHA92_02562</name>
</gene>
<feature type="region of interest" description="Disordered" evidence="1">
    <location>
        <begin position="1"/>
        <end position="20"/>
    </location>
</feature>